<dbReference type="KEGG" id="api:115033179"/>
<evidence type="ECO:0000313" key="2">
    <source>
        <dbReference type="Proteomes" id="UP000007819"/>
    </source>
</evidence>
<dbReference type="RefSeq" id="XP_029341150.1">
    <property type="nucleotide sequence ID" value="XM_029485290.1"/>
</dbReference>
<reference evidence="2" key="1">
    <citation type="submission" date="2010-06" db="EMBL/GenBank/DDBJ databases">
        <authorList>
            <person name="Jiang H."/>
            <person name="Abraham K."/>
            <person name="Ali S."/>
            <person name="Alsbrooks S.L."/>
            <person name="Anim B.N."/>
            <person name="Anosike U.S."/>
            <person name="Attaway T."/>
            <person name="Bandaranaike D.P."/>
            <person name="Battles P.K."/>
            <person name="Bell S.N."/>
            <person name="Bell A.V."/>
            <person name="Beltran B."/>
            <person name="Bickham C."/>
            <person name="Bustamante Y."/>
            <person name="Caleb T."/>
            <person name="Canada A."/>
            <person name="Cardenas V."/>
            <person name="Carter K."/>
            <person name="Chacko J."/>
            <person name="Chandrabose M.N."/>
            <person name="Chavez D."/>
            <person name="Chavez A."/>
            <person name="Chen L."/>
            <person name="Chu H.-S."/>
            <person name="Claassen K.J."/>
            <person name="Cockrell R."/>
            <person name="Collins M."/>
            <person name="Cooper J.A."/>
            <person name="Cree A."/>
            <person name="Curry S.M."/>
            <person name="Da Y."/>
            <person name="Dao M.D."/>
            <person name="Das B."/>
            <person name="Davila M.-L."/>
            <person name="Davy-Carroll L."/>
            <person name="Denson S."/>
            <person name="Dinh H."/>
            <person name="Ebong V.E."/>
            <person name="Edwards J.R."/>
            <person name="Egan A."/>
            <person name="El-Daye J."/>
            <person name="Escobedo L."/>
            <person name="Fernandez S."/>
            <person name="Fernando P.R."/>
            <person name="Flagg N."/>
            <person name="Forbes L.D."/>
            <person name="Fowler R.G."/>
            <person name="Fu Q."/>
            <person name="Gabisi R.A."/>
            <person name="Ganer J."/>
            <person name="Garbino Pronczuk A."/>
            <person name="Garcia R.M."/>
            <person name="Garner T."/>
            <person name="Garrett T.E."/>
            <person name="Gonzalez D.A."/>
            <person name="Hamid H."/>
            <person name="Hawkins E.S."/>
            <person name="Hirani K."/>
            <person name="Hogues M.E."/>
            <person name="Hollins B."/>
            <person name="Hsiao C.-H."/>
            <person name="Jabil R."/>
            <person name="James M.L."/>
            <person name="Jhangiani S.N."/>
            <person name="Johnson B."/>
            <person name="Johnson Q."/>
            <person name="Joshi V."/>
            <person name="Kalu J.B."/>
            <person name="Kam C."/>
            <person name="Kashfia A."/>
            <person name="Keebler J."/>
            <person name="Kisamo H."/>
            <person name="Kovar C.L."/>
            <person name="Lago L.A."/>
            <person name="Lai C.-Y."/>
            <person name="Laidlaw J."/>
            <person name="Lara F."/>
            <person name="Le T.-K."/>
            <person name="Lee S.L."/>
            <person name="Legall F.H."/>
            <person name="Lemon S.J."/>
            <person name="Lewis L.R."/>
            <person name="Li B."/>
            <person name="Liu Y."/>
            <person name="Liu Y.-S."/>
            <person name="Lopez J."/>
            <person name="Lozado R.J."/>
            <person name="Lu J."/>
            <person name="Madu R.C."/>
            <person name="Maheshwari M."/>
            <person name="Maheshwari R."/>
            <person name="Malloy K."/>
            <person name="Martinez E."/>
            <person name="Mathew T."/>
            <person name="Mercado I.C."/>
            <person name="Mercado C."/>
            <person name="Meyer B."/>
            <person name="Montgomery K."/>
            <person name="Morgan M.B."/>
            <person name="Munidasa M."/>
            <person name="Nazareth L.V."/>
            <person name="Nelson J."/>
            <person name="Ng B.M."/>
            <person name="Nguyen N.B."/>
            <person name="Nguyen P.Q."/>
            <person name="Nguyen T."/>
            <person name="Obregon M."/>
            <person name="Okwuonu G.O."/>
            <person name="Onwere C.G."/>
            <person name="Orozco G."/>
            <person name="Parra A."/>
            <person name="Patel S."/>
            <person name="Patil S."/>
            <person name="Perez A."/>
            <person name="Perez Y."/>
            <person name="Pham C."/>
            <person name="Primus E.L."/>
            <person name="Pu L.-L."/>
            <person name="Puazo M."/>
            <person name="Qin X."/>
            <person name="Quiroz J.B."/>
            <person name="Reese J."/>
            <person name="Richards S."/>
            <person name="Rives C.M."/>
            <person name="Robberts R."/>
            <person name="Ruiz S.J."/>
            <person name="Ruiz M.J."/>
            <person name="Santibanez J."/>
            <person name="Schneider B.W."/>
            <person name="Sisson I."/>
            <person name="Smith M."/>
            <person name="Sodergren E."/>
            <person name="Song X.-Z."/>
            <person name="Song B.B."/>
            <person name="Summersgill H."/>
            <person name="Thelus R."/>
            <person name="Thornton R.D."/>
            <person name="Trejos Z.Y."/>
            <person name="Usmani K."/>
            <person name="Vattathil S."/>
            <person name="Villasana D."/>
            <person name="Walker D.L."/>
            <person name="Wang S."/>
            <person name="Wang K."/>
            <person name="White C.S."/>
            <person name="Williams A.C."/>
            <person name="Williamson J."/>
            <person name="Wilson K."/>
            <person name="Woghiren I.O."/>
            <person name="Woodworth J.R."/>
            <person name="Worley K.C."/>
            <person name="Wright R.A."/>
            <person name="Wu W."/>
            <person name="Young L."/>
            <person name="Zhang L."/>
            <person name="Zhang J."/>
            <person name="Zhu Y."/>
            <person name="Muzny D.M."/>
            <person name="Weinstock G."/>
            <person name="Gibbs R.A."/>
        </authorList>
    </citation>
    <scope>NUCLEOTIDE SEQUENCE [LARGE SCALE GENOMIC DNA]</scope>
    <source>
        <strain evidence="2">LSR1</strain>
    </source>
</reference>
<keyword evidence="2" id="KW-1185">Reference proteome</keyword>
<proteinExistence type="predicted"/>
<dbReference type="Proteomes" id="UP000007819">
    <property type="component" value="Chromosome X"/>
</dbReference>
<dbReference type="AlphaFoldDB" id="A0A8R2JLA2"/>
<dbReference type="GeneID" id="115033179"/>
<sequence length="150" mass="17666">MTTVFHITLRPILFLMKCMGIIDISYTMESTGVLVKNINSTFPAFLEISRMIVLLICTYIYLSQYEPEFYVLQIIKILQFWNVIIAARLSTFWINKFINGIIEFDQKIATLSLHLLIPQRSWKKIKWDTIYISYSHTLLDLKLYCCTLVP</sequence>
<reference evidence="1" key="2">
    <citation type="submission" date="2022-06" db="UniProtKB">
        <authorList>
            <consortium name="EnsemblMetazoa"/>
        </authorList>
    </citation>
    <scope>IDENTIFICATION</scope>
</reference>
<evidence type="ECO:0000313" key="1">
    <source>
        <dbReference type="EnsemblMetazoa" id="XP_029341150.1"/>
    </source>
</evidence>
<protein>
    <submittedName>
        <fullName evidence="1">Uncharacterized protein</fullName>
    </submittedName>
</protein>
<accession>A0A8R2JLA2</accession>
<dbReference type="OrthoDB" id="6626641at2759"/>
<dbReference type="EnsemblMetazoa" id="XM_029485290.1">
    <property type="protein sequence ID" value="XP_029341150.1"/>
    <property type="gene ID" value="LOC115033179"/>
</dbReference>
<organism evidence="1 2">
    <name type="scientific">Acyrthosiphon pisum</name>
    <name type="common">Pea aphid</name>
    <dbReference type="NCBI Taxonomy" id="7029"/>
    <lineage>
        <taxon>Eukaryota</taxon>
        <taxon>Metazoa</taxon>
        <taxon>Ecdysozoa</taxon>
        <taxon>Arthropoda</taxon>
        <taxon>Hexapoda</taxon>
        <taxon>Insecta</taxon>
        <taxon>Pterygota</taxon>
        <taxon>Neoptera</taxon>
        <taxon>Paraneoptera</taxon>
        <taxon>Hemiptera</taxon>
        <taxon>Sternorrhyncha</taxon>
        <taxon>Aphidomorpha</taxon>
        <taxon>Aphidoidea</taxon>
        <taxon>Aphididae</taxon>
        <taxon>Macrosiphini</taxon>
        <taxon>Acyrthosiphon</taxon>
    </lineage>
</organism>
<name>A0A8R2JLA2_ACYPI</name>